<protein>
    <recommendedName>
        <fullName evidence="2">DUF4220 domain-containing protein</fullName>
    </recommendedName>
</protein>
<feature type="transmembrane region" description="Helical" evidence="1">
    <location>
        <begin position="87"/>
        <end position="104"/>
    </location>
</feature>
<dbReference type="Pfam" id="PF13968">
    <property type="entry name" value="DUF4220"/>
    <property type="match status" value="1"/>
</dbReference>
<feature type="transmembrane region" description="Helical" evidence="1">
    <location>
        <begin position="239"/>
        <end position="260"/>
    </location>
</feature>
<keyword evidence="4" id="KW-1185">Reference proteome</keyword>
<feature type="transmembrane region" description="Helical" evidence="1">
    <location>
        <begin position="61"/>
        <end position="81"/>
    </location>
</feature>
<evidence type="ECO:0000313" key="3">
    <source>
        <dbReference type="EMBL" id="CAL5007655.1"/>
    </source>
</evidence>
<dbReference type="InterPro" id="IPR025315">
    <property type="entry name" value="DUF4220"/>
</dbReference>
<dbReference type="InterPro" id="IPR007658">
    <property type="entry name" value="DUF594"/>
</dbReference>
<proteinExistence type="predicted"/>
<keyword evidence="1" id="KW-0472">Membrane</keyword>
<evidence type="ECO:0000256" key="1">
    <source>
        <dbReference type="SAM" id="Phobius"/>
    </source>
</evidence>
<dbReference type="Pfam" id="PF04578">
    <property type="entry name" value="DUF594"/>
    <property type="match status" value="1"/>
</dbReference>
<feature type="transmembrane region" description="Helical" evidence="1">
    <location>
        <begin position="34"/>
        <end position="54"/>
    </location>
</feature>
<dbReference type="PANTHER" id="PTHR31325">
    <property type="entry name" value="OS01G0798800 PROTEIN-RELATED"/>
    <property type="match status" value="1"/>
</dbReference>
<reference evidence="3" key="1">
    <citation type="submission" date="2024-10" db="EMBL/GenBank/DDBJ databases">
        <authorList>
            <person name="Ryan C."/>
        </authorList>
    </citation>
    <scope>NUCLEOTIDE SEQUENCE [LARGE SCALE GENOMIC DNA]</scope>
</reference>
<name>A0ABC9BU86_9POAL</name>
<keyword evidence="1" id="KW-1133">Transmembrane helix</keyword>
<dbReference type="Proteomes" id="UP001497457">
    <property type="component" value="Chromosome 27b"/>
</dbReference>
<sequence>MAYLGADLVAVYALGYLSRHVDATTTRRGIQPLAFFWAPFLLVHLGGQDTITAFSMEDNSLWLRHLLNMVVQVVLATYIFWKSIGRHSMDLLISGIFVFVVSFIKYAERIWCLRCGSLENLESSTGDQYKHKSPQLHGVDYVDYSRTVCTGLHLMPKVLAVLTSRCFHILDECVRKDELFKLVGFELGVLHNDIYTKAVLLRTRSGIVLRFTSQIAMVIAFVLFHIAGNRQSYRRADIAVTYSLFIGGFVLEVCGVFIFLTSPWTWAWLKARGWNRLASLSWFLFSNGGTGWSEERLLLSNYVVGQYNLKGWLEHTEHPRSFSRCLMIMVTKLSTIFGTTQEKMFWLSKLLGREYTKGDKIMDCLLPNMLSGDYLRPRLLSTFARLSSGVSGRNDFGNLLVTMHVWTEAHLSRYSVTDANVSVEACRQLSRYMMYLLVTNPSLLPLDTSSVATLDRGRRSAVSDKDEFIRKLESMHPHPSTEALKELEGFWMWVIMYSAAKSRPEMHAALLGRGGELLTFVWLLLVHLDTGVHRSALSLFRTIGRKELIDDPMPGF</sequence>
<keyword evidence="1" id="KW-0812">Transmembrane</keyword>
<dbReference type="EMBL" id="OZ075137">
    <property type="protein sequence ID" value="CAL5007655.1"/>
    <property type="molecule type" value="Genomic_DNA"/>
</dbReference>
<feature type="domain" description="DUF4220" evidence="2">
    <location>
        <begin position="2"/>
        <end position="308"/>
    </location>
</feature>
<dbReference type="AlphaFoldDB" id="A0ABC9BU86"/>
<feature type="transmembrane region" description="Helical" evidence="1">
    <location>
        <begin position="207"/>
        <end position="227"/>
    </location>
</feature>
<evidence type="ECO:0000313" key="4">
    <source>
        <dbReference type="Proteomes" id="UP001497457"/>
    </source>
</evidence>
<accession>A0ABC9BU86</accession>
<evidence type="ECO:0000259" key="2">
    <source>
        <dbReference type="Pfam" id="PF13968"/>
    </source>
</evidence>
<gene>
    <name evidence="3" type="ORF">URODEC1_LOCUS68605</name>
</gene>
<organism evidence="3 4">
    <name type="scientific">Urochloa decumbens</name>
    <dbReference type="NCBI Taxonomy" id="240449"/>
    <lineage>
        <taxon>Eukaryota</taxon>
        <taxon>Viridiplantae</taxon>
        <taxon>Streptophyta</taxon>
        <taxon>Embryophyta</taxon>
        <taxon>Tracheophyta</taxon>
        <taxon>Spermatophyta</taxon>
        <taxon>Magnoliopsida</taxon>
        <taxon>Liliopsida</taxon>
        <taxon>Poales</taxon>
        <taxon>Poaceae</taxon>
        <taxon>PACMAD clade</taxon>
        <taxon>Panicoideae</taxon>
        <taxon>Panicodae</taxon>
        <taxon>Paniceae</taxon>
        <taxon>Melinidinae</taxon>
        <taxon>Urochloa</taxon>
    </lineage>
</organism>